<dbReference type="Proteomes" id="UP000184356">
    <property type="component" value="Unassembled WGS sequence"/>
</dbReference>
<accession>A0A1L9TC77</accession>
<reference evidence="4" key="1">
    <citation type="journal article" date="2017" name="Genome Biol.">
        <title>Comparative genomics reveals high biological diversity and specific adaptations in the industrially and medically important fungal genus Aspergillus.</title>
        <authorList>
            <person name="de Vries R.P."/>
            <person name="Riley R."/>
            <person name="Wiebenga A."/>
            <person name="Aguilar-Osorio G."/>
            <person name="Amillis S."/>
            <person name="Uchima C.A."/>
            <person name="Anderluh G."/>
            <person name="Asadollahi M."/>
            <person name="Askin M."/>
            <person name="Barry K."/>
            <person name="Battaglia E."/>
            <person name="Bayram O."/>
            <person name="Benocci T."/>
            <person name="Braus-Stromeyer S.A."/>
            <person name="Caldana C."/>
            <person name="Canovas D."/>
            <person name="Cerqueira G.C."/>
            <person name="Chen F."/>
            <person name="Chen W."/>
            <person name="Choi C."/>
            <person name="Clum A."/>
            <person name="Dos Santos R.A."/>
            <person name="Damasio A.R."/>
            <person name="Diallinas G."/>
            <person name="Emri T."/>
            <person name="Fekete E."/>
            <person name="Flipphi M."/>
            <person name="Freyberg S."/>
            <person name="Gallo A."/>
            <person name="Gournas C."/>
            <person name="Habgood R."/>
            <person name="Hainaut M."/>
            <person name="Harispe M.L."/>
            <person name="Henrissat B."/>
            <person name="Hilden K.S."/>
            <person name="Hope R."/>
            <person name="Hossain A."/>
            <person name="Karabika E."/>
            <person name="Karaffa L."/>
            <person name="Karanyi Z."/>
            <person name="Krasevec N."/>
            <person name="Kuo A."/>
            <person name="Kusch H."/>
            <person name="LaButti K."/>
            <person name="Lagendijk E.L."/>
            <person name="Lapidus A."/>
            <person name="Levasseur A."/>
            <person name="Lindquist E."/>
            <person name="Lipzen A."/>
            <person name="Logrieco A.F."/>
            <person name="MacCabe A."/>
            <person name="Maekelae M.R."/>
            <person name="Malavazi I."/>
            <person name="Melin P."/>
            <person name="Meyer V."/>
            <person name="Mielnichuk N."/>
            <person name="Miskei M."/>
            <person name="Molnar A.P."/>
            <person name="Mule G."/>
            <person name="Ngan C.Y."/>
            <person name="Orejas M."/>
            <person name="Orosz E."/>
            <person name="Ouedraogo J.P."/>
            <person name="Overkamp K.M."/>
            <person name="Park H.-S."/>
            <person name="Perrone G."/>
            <person name="Piumi F."/>
            <person name="Punt P.J."/>
            <person name="Ram A.F."/>
            <person name="Ramon A."/>
            <person name="Rauscher S."/>
            <person name="Record E."/>
            <person name="Riano-Pachon D.M."/>
            <person name="Robert V."/>
            <person name="Roehrig J."/>
            <person name="Ruller R."/>
            <person name="Salamov A."/>
            <person name="Salih N.S."/>
            <person name="Samson R.A."/>
            <person name="Sandor E."/>
            <person name="Sanguinetti M."/>
            <person name="Schuetze T."/>
            <person name="Sepcic K."/>
            <person name="Shelest E."/>
            <person name="Sherlock G."/>
            <person name="Sophianopoulou V."/>
            <person name="Squina F.M."/>
            <person name="Sun H."/>
            <person name="Susca A."/>
            <person name="Todd R.B."/>
            <person name="Tsang A."/>
            <person name="Unkles S.E."/>
            <person name="van de Wiele N."/>
            <person name="van Rossen-Uffink D."/>
            <person name="Oliveira J.V."/>
            <person name="Vesth T.C."/>
            <person name="Visser J."/>
            <person name="Yu J.-H."/>
            <person name="Zhou M."/>
            <person name="Andersen M.R."/>
            <person name="Archer D.B."/>
            <person name="Baker S.E."/>
            <person name="Benoit I."/>
            <person name="Brakhage A.A."/>
            <person name="Braus G.H."/>
            <person name="Fischer R."/>
            <person name="Frisvad J.C."/>
            <person name="Goldman G.H."/>
            <person name="Houbraken J."/>
            <person name="Oakley B."/>
            <person name="Pocsi I."/>
            <person name="Scazzocchio C."/>
            <person name="Seiboth B."/>
            <person name="vanKuyk P.A."/>
            <person name="Wortman J."/>
            <person name="Dyer P.S."/>
            <person name="Grigoriev I.V."/>
        </authorList>
    </citation>
    <scope>NUCLEOTIDE SEQUENCE [LARGE SCALE GENOMIC DNA]</scope>
    <source>
        <strain evidence="4">CBS 593.65</strain>
    </source>
</reference>
<feature type="signal peptide" evidence="2">
    <location>
        <begin position="1"/>
        <end position="16"/>
    </location>
</feature>
<dbReference type="AlphaFoldDB" id="A0A1L9TC77"/>
<evidence type="ECO:0000313" key="4">
    <source>
        <dbReference type="Proteomes" id="UP000184356"/>
    </source>
</evidence>
<proteinExistence type="predicted"/>
<evidence type="ECO:0000256" key="2">
    <source>
        <dbReference type="SAM" id="SignalP"/>
    </source>
</evidence>
<evidence type="ECO:0008006" key="5">
    <source>
        <dbReference type="Google" id="ProtNLM"/>
    </source>
</evidence>
<feature type="region of interest" description="Disordered" evidence="1">
    <location>
        <begin position="32"/>
        <end position="56"/>
    </location>
</feature>
<evidence type="ECO:0000313" key="3">
    <source>
        <dbReference type="EMBL" id="OJJ57040.1"/>
    </source>
</evidence>
<dbReference type="GeneID" id="63756005"/>
<protein>
    <recommendedName>
        <fullName evidence="5">Secreted protein</fullName>
    </recommendedName>
</protein>
<keyword evidence="2" id="KW-0732">Signal</keyword>
<organism evidence="3 4">
    <name type="scientific">Aspergillus sydowii CBS 593.65</name>
    <dbReference type="NCBI Taxonomy" id="1036612"/>
    <lineage>
        <taxon>Eukaryota</taxon>
        <taxon>Fungi</taxon>
        <taxon>Dikarya</taxon>
        <taxon>Ascomycota</taxon>
        <taxon>Pezizomycotina</taxon>
        <taxon>Eurotiomycetes</taxon>
        <taxon>Eurotiomycetidae</taxon>
        <taxon>Eurotiales</taxon>
        <taxon>Aspergillaceae</taxon>
        <taxon>Aspergillus</taxon>
        <taxon>Aspergillus subgen. Nidulantes</taxon>
    </lineage>
</organism>
<dbReference type="EMBL" id="KV878589">
    <property type="protein sequence ID" value="OJJ57040.1"/>
    <property type="molecule type" value="Genomic_DNA"/>
</dbReference>
<gene>
    <name evidence="3" type="ORF">ASPSYDRAFT_1114705</name>
</gene>
<name>A0A1L9TC77_9EURO</name>
<keyword evidence="4" id="KW-1185">Reference proteome</keyword>
<dbReference type="RefSeq" id="XP_040700846.1">
    <property type="nucleotide sequence ID" value="XM_040839932.1"/>
</dbReference>
<feature type="chain" id="PRO_5012137636" description="Secreted protein" evidence="2">
    <location>
        <begin position="17"/>
        <end position="196"/>
    </location>
</feature>
<sequence>MRCRTILETWRRGCLCLMAISLRSQRLVGTGSYPSDKSFHDSWKQTSKNQRSKTQDKTFQNANIIDKSPFFESLVSGHSQRVCKRRLLISPPSSRLSLQSPIRALRAACSPPIKRSRPAFKVMRLHASPLGLAPPGQSHSLLGPSPNPCNCCCSSAAAQASLSLREPRAPCRRLQRCHTVICLLTRPLVTRFPAKA</sequence>
<evidence type="ECO:0000256" key="1">
    <source>
        <dbReference type="SAM" id="MobiDB-lite"/>
    </source>
</evidence>
<dbReference type="VEuPathDB" id="FungiDB:ASPSYDRAFT_1114705"/>